<dbReference type="AlphaFoldDB" id="X0T3T5"/>
<gene>
    <name evidence="1" type="ORF">S01H1_16561</name>
</gene>
<sequence length="175" mass="20947">MLLKTFVIKHNEYIKETTQKYIDQEVKVLQQSFTKPFSICECSDGNITAFSNDELDINVPVHGPIKKSKVLQREEVNFVVNKKVPLWIKLNIKPYPWAEVIIKKIKFNPNNIFLNCRSTNEWYYDYTMHHIYTEKGPGRTRLTWFVRYIYEKGYKPISLSERKRFGENVYWTPID</sequence>
<dbReference type="EMBL" id="BARS01008721">
    <property type="protein sequence ID" value="GAF82837.1"/>
    <property type="molecule type" value="Genomic_DNA"/>
</dbReference>
<accession>X0T3T5</accession>
<reference evidence="1" key="1">
    <citation type="journal article" date="2014" name="Front. Microbiol.">
        <title>High frequency of phylogenetically diverse reductive dehalogenase-homologous genes in deep subseafloor sedimentary metagenomes.</title>
        <authorList>
            <person name="Kawai M."/>
            <person name="Futagami T."/>
            <person name="Toyoda A."/>
            <person name="Takaki Y."/>
            <person name="Nishi S."/>
            <person name="Hori S."/>
            <person name="Arai W."/>
            <person name="Tsubouchi T."/>
            <person name="Morono Y."/>
            <person name="Uchiyama I."/>
            <person name="Ito T."/>
            <person name="Fujiyama A."/>
            <person name="Inagaki F."/>
            <person name="Takami H."/>
        </authorList>
    </citation>
    <scope>NUCLEOTIDE SEQUENCE</scope>
    <source>
        <strain evidence="1">Expedition CK06-06</strain>
    </source>
</reference>
<protein>
    <submittedName>
        <fullName evidence="1">Uncharacterized protein</fullName>
    </submittedName>
</protein>
<evidence type="ECO:0000313" key="1">
    <source>
        <dbReference type="EMBL" id="GAF82837.1"/>
    </source>
</evidence>
<comment type="caution">
    <text evidence="1">The sequence shown here is derived from an EMBL/GenBank/DDBJ whole genome shotgun (WGS) entry which is preliminary data.</text>
</comment>
<proteinExistence type="predicted"/>
<organism evidence="1">
    <name type="scientific">marine sediment metagenome</name>
    <dbReference type="NCBI Taxonomy" id="412755"/>
    <lineage>
        <taxon>unclassified sequences</taxon>
        <taxon>metagenomes</taxon>
        <taxon>ecological metagenomes</taxon>
    </lineage>
</organism>
<name>X0T3T5_9ZZZZ</name>